<evidence type="ECO:0000313" key="1">
    <source>
        <dbReference type="Proteomes" id="UP000887569"/>
    </source>
</evidence>
<keyword evidence="1" id="KW-1185">Reference proteome</keyword>
<dbReference type="AlphaFoldDB" id="A0A915B1J8"/>
<dbReference type="WBParaSite" id="PgR023_g108_t02">
    <property type="protein sequence ID" value="PgR023_g108_t02"/>
    <property type="gene ID" value="PgR023_g108"/>
</dbReference>
<protein>
    <submittedName>
        <fullName evidence="2">TM2 domain-containing protein</fullName>
    </submittedName>
</protein>
<dbReference type="Proteomes" id="UP000887569">
    <property type="component" value="Unplaced"/>
</dbReference>
<sequence length="57" mass="6246">MVQGSGSIRCMPARADAKHLRCCKLLSFEALLNAYSLYRISLGSSSFVLNGVNVFLH</sequence>
<proteinExistence type="predicted"/>
<reference evidence="2" key="1">
    <citation type="submission" date="2022-11" db="UniProtKB">
        <authorList>
            <consortium name="WormBaseParasite"/>
        </authorList>
    </citation>
    <scope>IDENTIFICATION</scope>
</reference>
<evidence type="ECO:0000313" key="2">
    <source>
        <dbReference type="WBParaSite" id="PgR023_g108_t02"/>
    </source>
</evidence>
<name>A0A915B1J8_PARUN</name>
<accession>A0A915B1J8</accession>
<organism evidence="1 2">
    <name type="scientific">Parascaris univalens</name>
    <name type="common">Nematode worm</name>
    <dbReference type="NCBI Taxonomy" id="6257"/>
    <lineage>
        <taxon>Eukaryota</taxon>
        <taxon>Metazoa</taxon>
        <taxon>Ecdysozoa</taxon>
        <taxon>Nematoda</taxon>
        <taxon>Chromadorea</taxon>
        <taxon>Rhabditida</taxon>
        <taxon>Spirurina</taxon>
        <taxon>Ascaridomorpha</taxon>
        <taxon>Ascaridoidea</taxon>
        <taxon>Ascarididae</taxon>
        <taxon>Parascaris</taxon>
    </lineage>
</organism>